<dbReference type="InterPro" id="IPR034660">
    <property type="entry name" value="DinB/YfiT-like"/>
</dbReference>
<accession>A0A9W6IPF5</accession>
<proteinExistence type="predicted"/>
<dbReference type="Pfam" id="PF09351">
    <property type="entry name" value="DUF1993"/>
    <property type="match status" value="1"/>
</dbReference>
<reference evidence="1" key="2">
    <citation type="submission" date="2023-01" db="EMBL/GenBank/DDBJ databases">
        <authorList>
            <person name="Sun Q."/>
            <person name="Evtushenko L."/>
        </authorList>
    </citation>
    <scope>NUCLEOTIDE SEQUENCE</scope>
    <source>
        <strain evidence="1">VKM B-1513</strain>
    </source>
</reference>
<dbReference type="PANTHER" id="PTHR36922">
    <property type="entry name" value="BLL2446 PROTEIN"/>
    <property type="match status" value="1"/>
</dbReference>
<dbReference type="PANTHER" id="PTHR36922:SF1">
    <property type="entry name" value="DUF1993 DOMAIN-CONTAINING PROTEIN"/>
    <property type="match status" value="1"/>
</dbReference>
<keyword evidence="2" id="KW-1185">Reference proteome</keyword>
<evidence type="ECO:0000313" key="1">
    <source>
        <dbReference type="EMBL" id="GLK53798.1"/>
    </source>
</evidence>
<comment type="caution">
    <text evidence="1">The sequence shown here is derived from an EMBL/GenBank/DDBJ whole genome shotgun (WGS) entry which is preliminary data.</text>
</comment>
<evidence type="ECO:0008006" key="3">
    <source>
        <dbReference type="Google" id="ProtNLM"/>
    </source>
</evidence>
<name>A0A9W6IPF5_9PROT</name>
<dbReference type="EMBL" id="BSFE01000014">
    <property type="protein sequence ID" value="GLK53798.1"/>
    <property type="molecule type" value="Genomic_DNA"/>
</dbReference>
<dbReference type="RefSeq" id="WP_271188138.1">
    <property type="nucleotide sequence ID" value="NZ_BSFE01000014.1"/>
</dbReference>
<dbReference type="Gene3D" id="1.20.120.450">
    <property type="entry name" value="dinb family like domain"/>
    <property type="match status" value="1"/>
</dbReference>
<dbReference type="Proteomes" id="UP001143486">
    <property type="component" value="Unassembled WGS sequence"/>
</dbReference>
<reference evidence="1" key="1">
    <citation type="journal article" date="2014" name="Int. J. Syst. Evol. Microbiol.">
        <title>Complete genome sequence of Corynebacterium casei LMG S-19264T (=DSM 44701T), isolated from a smear-ripened cheese.</title>
        <authorList>
            <consortium name="US DOE Joint Genome Institute (JGI-PGF)"/>
            <person name="Walter F."/>
            <person name="Albersmeier A."/>
            <person name="Kalinowski J."/>
            <person name="Ruckert C."/>
        </authorList>
    </citation>
    <scope>NUCLEOTIDE SEQUENCE</scope>
    <source>
        <strain evidence="1">VKM B-1513</strain>
    </source>
</reference>
<gene>
    <name evidence="1" type="ORF">GCM10017621_33060</name>
</gene>
<sequence length="174" mass="18993">MTTTLSDIARIQLDQTFRALDTILAKGAAHARERGVDEAVYLDWRLAADMYPLTKQIQLVSDFSVRGLSRMAGRDPVSMADDETSFEALRLRLAKAREAIWALDPAALDADPEGTITFPAGAIGDLTLPRGRYLQNFVLANTQFHAATAYNILRNIGVPLGKADMMGATQLVAE</sequence>
<organism evidence="1 2">
    <name type="scientific">Maricaulis virginensis</name>
    <dbReference type="NCBI Taxonomy" id="144022"/>
    <lineage>
        <taxon>Bacteria</taxon>
        <taxon>Pseudomonadati</taxon>
        <taxon>Pseudomonadota</taxon>
        <taxon>Alphaproteobacteria</taxon>
        <taxon>Maricaulales</taxon>
        <taxon>Maricaulaceae</taxon>
        <taxon>Maricaulis</taxon>
    </lineage>
</organism>
<dbReference type="AlphaFoldDB" id="A0A9W6IPF5"/>
<evidence type="ECO:0000313" key="2">
    <source>
        <dbReference type="Proteomes" id="UP001143486"/>
    </source>
</evidence>
<protein>
    <recommendedName>
        <fullName evidence="3">DUF1993 domain-containing protein</fullName>
    </recommendedName>
</protein>
<dbReference type="SUPFAM" id="SSF109854">
    <property type="entry name" value="DinB/YfiT-like putative metalloenzymes"/>
    <property type="match status" value="1"/>
</dbReference>
<dbReference type="InterPro" id="IPR018531">
    <property type="entry name" value="DUF1993"/>
</dbReference>